<keyword evidence="1" id="KW-0378">Hydrolase</keyword>
<dbReference type="Gene3D" id="3.20.20.140">
    <property type="entry name" value="Metal-dependent hydrolases"/>
    <property type="match status" value="1"/>
</dbReference>
<dbReference type="PANTHER" id="PTHR43794:SF11">
    <property type="entry name" value="AMIDOHYDROLASE-RELATED DOMAIN-CONTAINING PROTEIN"/>
    <property type="match status" value="1"/>
</dbReference>
<feature type="domain" description="Amidohydrolase-related" evidence="2">
    <location>
        <begin position="48"/>
        <end position="367"/>
    </location>
</feature>
<comment type="caution">
    <text evidence="3">The sequence shown here is derived from an EMBL/GenBank/DDBJ whole genome shotgun (WGS) entry which is preliminary data.</text>
</comment>
<gene>
    <name evidence="3" type="ORF">GCM10023093_31090</name>
</gene>
<accession>A0ABP8NNX8</accession>
<evidence type="ECO:0000259" key="2">
    <source>
        <dbReference type="Pfam" id="PF01979"/>
    </source>
</evidence>
<proteinExistence type="predicted"/>
<dbReference type="Proteomes" id="UP001500067">
    <property type="component" value="Unassembled WGS sequence"/>
</dbReference>
<dbReference type="PANTHER" id="PTHR43794">
    <property type="entry name" value="AMINOHYDROLASE SSNA-RELATED"/>
    <property type="match status" value="1"/>
</dbReference>
<name>A0ABP8NNX8_9BACT</name>
<dbReference type="EMBL" id="BAABFA010000024">
    <property type="protein sequence ID" value="GAA4470217.1"/>
    <property type="molecule type" value="Genomic_DNA"/>
</dbReference>
<evidence type="ECO:0000313" key="4">
    <source>
        <dbReference type="Proteomes" id="UP001500067"/>
    </source>
</evidence>
<reference evidence="4" key="1">
    <citation type="journal article" date="2019" name="Int. J. Syst. Evol. Microbiol.">
        <title>The Global Catalogue of Microorganisms (GCM) 10K type strain sequencing project: providing services to taxonomists for standard genome sequencing and annotation.</title>
        <authorList>
            <consortium name="The Broad Institute Genomics Platform"/>
            <consortium name="The Broad Institute Genome Sequencing Center for Infectious Disease"/>
            <person name="Wu L."/>
            <person name="Ma J."/>
        </authorList>
    </citation>
    <scope>NUCLEOTIDE SEQUENCE [LARGE SCALE GENOMIC DNA]</scope>
    <source>
        <strain evidence="4">JCM 32105</strain>
    </source>
</reference>
<dbReference type="Pfam" id="PF01979">
    <property type="entry name" value="Amidohydro_1"/>
    <property type="match status" value="1"/>
</dbReference>
<keyword evidence="4" id="KW-1185">Reference proteome</keyword>
<evidence type="ECO:0000313" key="3">
    <source>
        <dbReference type="EMBL" id="GAA4470217.1"/>
    </source>
</evidence>
<evidence type="ECO:0000256" key="1">
    <source>
        <dbReference type="ARBA" id="ARBA00022801"/>
    </source>
</evidence>
<dbReference type="RefSeq" id="WP_345085351.1">
    <property type="nucleotide sequence ID" value="NZ_BAABFA010000024.1"/>
</dbReference>
<dbReference type="InterPro" id="IPR050287">
    <property type="entry name" value="MTA/SAH_deaminase"/>
</dbReference>
<dbReference type="SUPFAM" id="SSF51556">
    <property type="entry name" value="Metallo-dependent hydrolases"/>
    <property type="match status" value="1"/>
</dbReference>
<sequence length="386" mass="42856">MKLITAERIHNGHEWLPTGATIEVADDGTIAAVHNSPIEGAVRYDGVLAPGFVNVHCHLELSHMRGVVPERTGLIPFLKSIPQYRNDFTEEQKTEARHRAYHHMLNNGIVAVGDIANTADTTDVRALGKMHFHTFVEALGFTPQNADRAFEYALMVYAAYAAQHGSDTLLRQSITPHAPYSVSDALFCLIDRHLPAAPISIHNQESEEENRFYTTGEGLVCELLQMMGIDHSSFRPTGKPSLESYLQWMSKEHPFIFVHNTSSTEGDVRFAHTYAPYVHWCLCPNANLYIEGRLPDIDMLIREGANLCIGTDSLASNHQLCVLSELCTIKTHFPHLGWETLLQWGTANGAAALQMQDVVGTLAPGTRPGMIQIRGLETRPSVTRII</sequence>
<organism evidence="3 4">
    <name type="scientific">Nemorincola caseinilytica</name>
    <dbReference type="NCBI Taxonomy" id="2054315"/>
    <lineage>
        <taxon>Bacteria</taxon>
        <taxon>Pseudomonadati</taxon>
        <taxon>Bacteroidota</taxon>
        <taxon>Chitinophagia</taxon>
        <taxon>Chitinophagales</taxon>
        <taxon>Chitinophagaceae</taxon>
        <taxon>Nemorincola</taxon>
    </lineage>
</organism>
<dbReference type="InterPro" id="IPR032466">
    <property type="entry name" value="Metal_Hydrolase"/>
</dbReference>
<dbReference type="InterPro" id="IPR006680">
    <property type="entry name" value="Amidohydro-rel"/>
</dbReference>
<protein>
    <submittedName>
        <fullName evidence="3">Amidohydrolase family protein</fullName>
    </submittedName>
</protein>